<dbReference type="EMBL" id="MU276019">
    <property type="protein sequence ID" value="KAI0043411.1"/>
    <property type="molecule type" value="Genomic_DNA"/>
</dbReference>
<keyword evidence="2" id="KW-1185">Reference proteome</keyword>
<comment type="caution">
    <text evidence="1">The sequence shown here is derived from an EMBL/GenBank/DDBJ whole genome shotgun (WGS) entry which is preliminary data.</text>
</comment>
<gene>
    <name evidence="1" type="ORF">FA95DRAFT_1563326</name>
</gene>
<reference evidence="1" key="1">
    <citation type="submission" date="2021-02" db="EMBL/GenBank/DDBJ databases">
        <authorList>
            <consortium name="DOE Joint Genome Institute"/>
            <person name="Ahrendt S."/>
            <person name="Looney B.P."/>
            <person name="Miyauchi S."/>
            <person name="Morin E."/>
            <person name="Drula E."/>
            <person name="Courty P.E."/>
            <person name="Chicoki N."/>
            <person name="Fauchery L."/>
            <person name="Kohler A."/>
            <person name="Kuo A."/>
            <person name="Labutti K."/>
            <person name="Pangilinan J."/>
            <person name="Lipzen A."/>
            <person name="Riley R."/>
            <person name="Andreopoulos W."/>
            <person name="He G."/>
            <person name="Johnson J."/>
            <person name="Barry K.W."/>
            <person name="Grigoriev I.V."/>
            <person name="Nagy L."/>
            <person name="Hibbett D."/>
            <person name="Henrissat B."/>
            <person name="Matheny P.B."/>
            <person name="Labbe J."/>
            <person name="Martin F."/>
        </authorList>
    </citation>
    <scope>NUCLEOTIDE SEQUENCE</scope>
    <source>
        <strain evidence="1">FP105234-sp</strain>
    </source>
</reference>
<evidence type="ECO:0000313" key="2">
    <source>
        <dbReference type="Proteomes" id="UP000814033"/>
    </source>
</evidence>
<reference evidence="1" key="2">
    <citation type="journal article" date="2022" name="New Phytol.">
        <title>Evolutionary transition to the ectomycorrhizal habit in the genomes of a hyperdiverse lineage of mushroom-forming fungi.</title>
        <authorList>
            <person name="Looney B."/>
            <person name="Miyauchi S."/>
            <person name="Morin E."/>
            <person name="Drula E."/>
            <person name="Courty P.E."/>
            <person name="Kohler A."/>
            <person name="Kuo A."/>
            <person name="LaButti K."/>
            <person name="Pangilinan J."/>
            <person name="Lipzen A."/>
            <person name="Riley R."/>
            <person name="Andreopoulos W."/>
            <person name="He G."/>
            <person name="Johnson J."/>
            <person name="Nolan M."/>
            <person name="Tritt A."/>
            <person name="Barry K.W."/>
            <person name="Grigoriev I.V."/>
            <person name="Nagy L.G."/>
            <person name="Hibbett D."/>
            <person name="Henrissat B."/>
            <person name="Matheny P.B."/>
            <person name="Labbe J."/>
            <person name="Martin F.M."/>
        </authorList>
    </citation>
    <scope>NUCLEOTIDE SEQUENCE</scope>
    <source>
        <strain evidence="1">FP105234-sp</strain>
    </source>
</reference>
<proteinExistence type="predicted"/>
<organism evidence="1 2">
    <name type="scientific">Auriscalpium vulgare</name>
    <dbReference type="NCBI Taxonomy" id="40419"/>
    <lineage>
        <taxon>Eukaryota</taxon>
        <taxon>Fungi</taxon>
        <taxon>Dikarya</taxon>
        <taxon>Basidiomycota</taxon>
        <taxon>Agaricomycotina</taxon>
        <taxon>Agaricomycetes</taxon>
        <taxon>Russulales</taxon>
        <taxon>Auriscalpiaceae</taxon>
        <taxon>Auriscalpium</taxon>
    </lineage>
</organism>
<evidence type="ECO:0000313" key="1">
    <source>
        <dbReference type="EMBL" id="KAI0043411.1"/>
    </source>
</evidence>
<accession>A0ACB8RID4</accession>
<name>A0ACB8RID4_9AGAM</name>
<sequence>MVRPAPARSAAIPRTPPLHSPGARRRSTRRTSPSSARSPAQGACAAGVVVGEVLTGCGQCEGGENVPEQVQARRRRRRLVLQRRAARGRARRAVDERAQRRVQQVQRRGGGRRDQDRRDDPAVRGPRRRPGGRRAARGRV</sequence>
<feature type="non-terminal residue" evidence="1">
    <location>
        <position position="1"/>
    </location>
</feature>
<protein>
    <submittedName>
        <fullName evidence="1">Uncharacterized protein</fullName>
    </submittedName>
</protein>
<dbReference type="Proteomes" id="UP000814033">
    <property type="component" value="Unassembled WGS sequence"/>
</dbReference>